<dbReference type="SUPFAM" id="SSF46689">
    <property type="entry name" value="Homeodomain-like"/>
    <property type="match status" value="1"/>
</dbReference>
<dbReference type="RefSeq" id="WP_013629229.1">
    <property type="nucleotide sequence ID" value="NC_015174.1"/>
</dbReference>
<keyword evidence="1 2" id="KW-0238">DNA-binding</keyword>
<protein>
    <submittedName>
        <fullName evidence="4">Transcriptional regulator, TetR family</fullName>
    </submittedName>
</protein>
<dbReference type="Pfam" id="PF00440">
    <property type="entry name" value="TetR_N"/>
    <property type="match status" value="1"/>
</dbReference>
<dbReference type="InterPro" id="IPR001647">
    <property type="entry name" value="HTH_TetR"/>
</dbReference>
<evidence type="ECO:0000256" key="2">
    <source>
        <dbReference type="PROSITE-ProRule" id="PRU00335"/>
    </source>
</evidence>
<dbReference type="STRING" id="756272.Plabr_2908"/>
<dbReference type="eggNOG" id="COG1309">
    <property type="taxonomic scope" value="Bacteria"/>
</dbReference>
<dbReference type="GO" id="GO:0003700">
    <property type="term" value="F:DNA-binding transcription factor activity"/>
    <property type="evidence" value="ECO:0007669"/>
    <property type="project" value="TreeGrafter"/>
</dbReference>
<dbReference type="EMBL" id="CP002546">
    <property type="protein sequence ID" value="ADY60507.1"/>
    <property type="molecule type" value="Genomic_DNA"/>
</dbReference>
<feature type="DNA-binding region" description="H-T-H motif" evidence="2">
    <location>
        <begin position="30"/>
        <end position="49"/>
    </location>
</feature>
<dbReference type="PRINTS" id="PR00455">
    <property type="entry name" value="HTHTETR"/>
</dbReference>
<dbReference type="InterPro" id="IPR009057">
    <property type="entry name" value="Homeodomain-like_sf"/>
</dbReference>
<proteinExistence type="predicted"/>
<accession>F0SFP7</accession>
<dbReference type="PROSITE" id="PS01081">
    <property type="entry name" value="HTH_TETR_1"/>
    <property type="match status" value="1"/>
</dbReference>
<dbReference type="PANTHER" id="PTHR30055:SF226">
    <property type="entry name" value="HTH-TYPE TRANSCRIPTIONAL REGULATOR PKSA"/>
    <property type="match status" value="1"/>
</dbReference>
<dbReference type="PROSITE" id="PS50977">
    <property type="entry name" value="HTH_TETR_2"/>
    <property type="match status" value="1"/>
</dbReference>
<dbReference type="InterPro" id="IPR036271">
    <property type="entry name" value="Tet_transcr_reg_TetR-rel_C_sf"/>
</dbReference>
<organism evidence="4 5">
    <name type="scientific">Rubinisphaera brasiliensis (strain ATCC 49424 / DSM 5305 / JCM 21570 / IAM 15109 / NBRC 103401 / IFAM 1448)</name>
    <name type="common">Planctomyces brasiliensis</name>
    <dbReference type="NCBI Taxonomy" id="756272"/>
    <lineage>
        <taxon>Bacteria</taxon>
        <taxon>Pseudomonadati</taxon>
        <taxon>Planctomycetota</taxon>
        <taxon>Planctomycetia</taxon>
        <taxon>Planctomycetales</taxon>
        <taxon>Planctomycetaceae</taxon>
        <taxon>Rubinisphaera</taxon>
    </lineage>
</organism>
<dbReference type="GO" id="GO:0000976">
    <property type="term" value="F:transcription cis-regulatory region binding"/>
    <property type="evidence" value="ECO:0007669"/>
    <property type="project" value="TreeGrafter"/>
</dbReference>
<dbReference type="AlphaFoldDB" id="F0SFP7"/>
<evidence type="ECO:0000256" key="1">
    <source>
        <dbReference type="ARBA" id="ARBA00023125"/>
    </source>
</evidence>
<sequence>MTARNEDPTRDRILQAAGKVFAERGFEKATVRDICSAAEVNLGAVNYHFGDKQKLYVEVLLCAHQDFYKKVPLPQWSESDPPEQKLSDFVRTMMYRLLLAEGLPWQAQLLTREMVTPSEACRELSEKSIKPIHALLVGVLRELTPEETSETDLEKTAFSVIGQCVFYKMHAPVVETIVTEEQRADHFQPDQLAEHITRFTLSALGRGSLFELTSTVSETEANS</sequence>
<evidence type="ECO:0000259" key="3">
    <source>
        <dbReference type="PROSITE" id="PS50977"/>
    </source>
</evidence>
<evidence type="ECO:0000313" key="5">
    <source>
        <dbReference type="Proteomes" id="UP000006860"/>
    </source>
</evidence>
<dbReference type="SUPFAM" id="SSF48498">
    <property type="entry name" value="Tetracyclin repressor-like, C-terminal domain"/>
    <property type="match status" value="1"/>
</dbReference>
<gene>
    <name evidence="4" type="ordered locus">Plabr_2908</name>
</gene>
<dbReference type="Gene3D" id="1.10.357.10">
    <property type="entry name" value="Tetracycline Repressor, domain 2"/>
    <property type="match status" value="1"/>
</dbReference>
<keyword evidence="5" id="KW-1185">Reference proteome</keyword>
<dbReference type="InterPro" id="IPR015292">
    <property type="entry name" value="Tscrpt_reg_YbiH_C"/>
</dbReference>
<reference evidence="5" key="1">
    <citation type="submission" date="2011-02" db="EMBL/GenBank/DDBJ databases">
        <title>The complete genome of Planctomyces brasiliensis DSM 5305.</title>
        <authorList>
            <person name="Lucas S."/>
            <person name="Copeland A."/>
            <person name="Lapidus A."/>
            <person name="Bruce D."/>
            <person name="Goodwin L."/>
            <person name="Pitluck S."/>
            <person name="Kyrpides N."/>
            <person name="Mavromatis K."/>
            <person name="Pagani I."/>
            <person name="Ivanova N."/>
            <person name="Ovchinnikova G."/>
            <person name="Lu M."/>
            <person name="Detter J.C."/>
            <person name="Han C."/>
            <person name="Land M."/>
            <person name="Hauser L."/>
            <person name="Markowitz V."/>
            <person name="Cheng J.-F."/>
            <person name="Hugenholtz P."/>
            <person name="Woyke T."/>
            <person name="Wu D."/>
            <person name="Tindall B."/>
            <person name="Pomrenke H.G."/>
            <person name="Brambilla E."/>
            <person name="Klenk H.-P."/>
            <person name="Eisen J.A."/>
        </authorList>
    </citation>
    <scope>NUCLEOTIDE SEQUENCE [LARGE SCALE GENOMIC DNA]</scope>
    <source>
        <strain evidence="5">ATCC 49424 / DSM 5305 / JCM 21570 / NBRC 103401 / IFAM 1448</strain>
    </source>
</reference>
<dbReference type="KEGG" id="pbs:Plabr_2908"/>
<name>F0SFP7_RUBBR</name>
<evidence type="ECO:0000313" key="4">
    <source>
        <dbReference type="EMBL" id="ADY60507.1"/>
    </source>
</evidence>
<dbReference type="PANTHER" id="PTHR30055">
    <property type="entry name" value="HTH-TYPE TRANSCRIPTIONAL REGULATOR RUTR"/>
    <property type="match status" value="1"/>
</dbReference>
<dbReference type="Gene3D" id="1.10.10.60">
    <property type="entry name" value="Homeodomain-like"/>
    <property type="match status" value="1"/>
</dbReference>
<dbReference type="Proteomes" id="UP000006860">
    <property type="component" value="Chromosome"/>
</dbReference>
<dbReference type="Pfam" id="PF09209">
    <property type="entry name" value="CecR_C"/>
    <property type="match status" value="1"/>
</dbReference>
<dbReference type="HOGENOM" id="CLU_069356_16_1_0"/>
<feature type="domain" description="HTH tetR-type" evidence="3">
    <location>
        <begin position="7"/>
        <end position="67"/>
    </location>
</feature>
<dbReference type="InterPro" id="IPR023772">
    <property type="entry name" value="DNA-bd_HTH_TetR-type_CS"/>
</dbReference>
<dbReference type="InterPro" id="IPR050109">
    <property type="entry name" value="HTH-type_TetR-like_transc_reg"/>
</dbReference>